<protein>
    <submittedName>
        <fullName evidence="1">Uncharacterized protein</fullName>
    </submittedName>
</protein>
<dbReference type="EMBL" id="JACHJD010000034">
    <property type="protein sequence ID" value="MBB5109670.1"/>
    <property type="molecule type" value="Genomic_DNA"/>
</dbReference>
<name>A0A7W8B5Q5_STRST</name>
<comment type="caution">
    <text evidence="1">The sequence shown here is derived from an EMBL/GenBank/DDBJ whole genome shotgun (WGS) entry which is preliminary data.</text>
</comment>
<sequence length="69" mass="7486">MPDRAGTAAHCLAWRGVTDRVREADGAKPGHEEGTWLLLCGGTRFDRLLARRMADAGLTVASLRYGPAY</sequence>
<dbReference type="AlphaFoldDB" id="A0A7W8B5Q5"/>
<keyword evidence="2" id="KW-1185">Reference proteome</keyword>
<gene>
    <name evidence="1" type="ORF">FHS40_008800</name>
</gene>
<reference evidence="1 2" key="1">
    <citation type="submission" date="2020-08" db="EMBL/GenBank/DDBJ databases">
        <title>Genomic Encyclopedia of Type Strains, Phase III (KMG-III): the genomes of soil and plant-associated and newly described type strains.</title>
        <authorList>
            <person name="Whitman W."/>
        </authorList>
    </citation>
    <scope>NUCLEOTIDE SEQUENCE [LARGE SCALE GENOMIC DNA]</scope>
    <source>
        <strain evidence="1 2">CECT 3146</strain>
    </source>
</reference>
<proteinExistence type="predicted"/>
<dbReference type="Proteomes" id="UP000549009">
    <property type="component" value="Unassembled WGS sequence"/>
</dbReference>
<evidence type="ECO:0000313" key="1">
    <source>
        <dbReference type="EMBL" id="MBB5109670.1"/>
    </source>
</evidence>
<accession>A0A7W8B5Q5</accession>
<dbReference type="RefSeq" id="WP_189719344.1">
    <property type="nucleotide sequence ID" value="NZ_BMSQ01000041.1"/>
</dbReference>
<organism evidence="1 2">
    <name type="scientific">Streptomyces spectabilis</name>
    <dbReference type="NCBI Taxonomy" id="68270"/>
    <lineage>
        <taxon>Bacteria</taxon>
        <taxon>Bacillati</taxon>
        <taxon>Actinomycetota</taxon>
        <taxon>Actinomycetes</taxon>
        <taxon>Kitasatosporales</taxon>
        <taxon>Streptomycetaceae</taxon>
        <taxon>Streptomyces</taxon>
    </lineage>
</organism>
<evidence type="ECO:0000313" key="2">
    <source>
        <dbReference type="Proteomes" id="UP000549009"/>
    </source>
</evidence>